<protein>
    <submittedName>
        <fullName evidence="3">Enoyl-CoA hydratase</fullName>
    </submittedName>
</protein>
<keyword evidence="4" id="KW-1185">Reference proteome</keyword>
<organism evidence="3 4">
    <name type="scientific">Salinactinospora qingdaonensis</name>
    <dbReference type="NCBI Taxonomy" id="702744"/>
    <lineage>
        <taxon>Bacteria</taxon>
        <taxon>Bacillati</taxon>
        <taxon>Actinomycetota</taxon>
        <taxon>Actinomycetes</taxon>
        <taxon>Streptosporangiales</taxon>
        <taxon>Nocardiopsidaceae</taxon>
        <taxon>Salinactinospora</taxon>
    </lineage>
</organism>
<dbReference type="PANTHER" id="PTHR11941">
    <property type="entry name" value="ENOYL-COA HYDRATASE-RELATED"/>
    <property type="match status" value="1"/>
</dbReference>
<reference evidence="4" key="1">
    <citation type="journal article" date="2019" name="Int. J. Syst. Evol. Microbiol.">
        <title>The Global Catalogue of Microorganisms (GCM) 10K type strain sequencing project: providing services to taxonomists for standard genome sequencing and annotation.</title>
        <authorList>
            <consortium name="The Broad Institute Genomics Platform"/>
            <consortium name="The Broad Institute Genome Sequencing Center for Infectious Disease"/>
            <person name="Wu L."/>
            <person name="Ma J."/>
        </authorList>
    </citation>
    <scope>NUCLEOTIDE SEQUENCE [LARGE SCALE GENOMIC DNA]</scope>
    <source>
        <strain evidence="4">JCM 17137</strain>
    </source>
</reference>
<dbReference type="Pfam" id="PF00378">
    <property type="entry name" value="ECH_1"/>
    <property type="match status" value="1"/>
</dbReference>
<dbReference type="CDD" id="cd06558">
    <property type="entry name" value="crotonase-like"/>
    <property type="match status" value="1"/>
</dbReference>
<dbReference type="Proteomes" id="UP001500908">
    <property type="component" value="Unassembled WGS sequence"/>
</dbReference>
<dbReference type="RefSeq" id="WP_344967818.1">
    <property type="nucleotide sequence ID" value="NZ_BAABDD010000003.1"/>
</dbReference>
<dbReference type="InterPro" id="IPR001753">
    <property type="entry name" value="Enoyl-CoA_hydra/iso"/>
</dbReference>
<evidence type="ECO:0000256" key="1">
    <source>
        <dbReference type="ARBA" id="ARBA00005254"/>
    </source>
</evidence>
<comment type="caution">
    <text evidence="3">The sequence shown here is derived from an EMBL/GenBank/DDBJ whole genome shotgun (WGS) entry which is preliminary data.</text>
</comment>
<comment type="similarity">
    <text evidence="1 2">Belongs to the enoyl-CoA hydratase/isomerase family.</text>
</comment>
<proteinExistence type="inferred from homology"/>
<dbReference type="InterPro" id="IPR018376">
    <property type="entry name" value="Enoyl-CoA_hyd/isom_CS"/>
</dbReference>
<evidence type="ECO:0000313" key="4">
    <source>
        <dbReference type="Proteomes" id="UP001500908"/>
    </source>
</evidence>
<dbReference type="Gene3D" id="3.90.226.10">
    <property type="entry name" value="2-enoyl-CoA Hydratase, Chain A, domain 1"/>
    <property type="match status" value="1"/>
</dbReference>
<accession>A0ABP7F4Y3</accession>
<dbReference type="PROSITE" id="PS00166">
    <property type="entry name" value="ENOYL_COA_HYDRATASE"/>
    <property type="match status" value="1"/>
</dbReference>
<dbReference type="EMBL" id="BAABDD010000003">
    <property type="protein sequence ID" value="GAA3731608.1"/>
    <property type="molecule type" value="Genomic_DNA"/>
</dbReference>
<name>A0ABP7F4Y3_9ACTN</name>
<dbReference type="SUPFAM" id="SSF52096">
    <property type="entry name" value="ClpP/crotonase"/>
    <property type="match status" value="1"/>
</dbReference>
<evidence type="ECO:0000313" key="3">
    <source>
        <dbReference type="EMBL" id="GAA3731608.1"/>
    </source>
</evidence>
<gene>
    <name evidence="3" type="ORF">GCM10022402_10400</name>
</gene>
<evidence type="ECO:0000256" key="2">
    <source>
        <dbReference type="RuleBase" id="RU003707"/>
    </source>
</evidence>
<dbReference type="InterPro" id="IPR029045">
    <property type="entry name" value="ClpP/crotonase-like_dom_sf"/>
</dbReference>
<dbReference type="PANTHER" id="PTHR11941:SF54">
    <property type="entry name" value="ENOYL-COA HYDRATASE, MITOCHONDRIAL"/>
    <property type="match status" value="1"/>
</dbReference>
<sequence>MTSNTGSSHTPDGAVTTEWATLRLQRHPDGVRVLTLANERKRNAISLQMRDDLAACVADVKTDPDARALVVTGAGIAFCAGADLPEVFGGPQRSVAQTRDHLKRIYDSFLAVKDLAIPTLAAVNGHAVGAGVNLALACDMRLAGPDATFGVTFTRIGLPPGGGCTYFLVRELGTQQAMRLLLKGETLDAEQALSYGLTLGTYDDPLAEALEFAHGIAALDPHLVRDIKAGVALAQEGLEPVLAHEAWAQAATAADPEVRDKLTRPRR</sequence>